<evidence type="ECO:0000313" key="10">
    <source>
        <dbReference type="Proteomes" id="UP001326613"/>
    </source>
</evidence>
<keyword evidence="4 8" id="KW-0812">Transmembrane</keyword>
<dbReference type="PANTHER" id="PTHR42865">
    <property type="entry name" value="PROTON/GLUTAMATE-ASPARTATE SYMPORTER"/>
    <property type="match status" value="1"/>
</dbReference>
<evidence type="ECO:0000256" key="2">
    <source>
        <dbReference type="ARBA" id="ARBA00022448"/>
    </source>
</evidence>
<feature type="transmembrane region" description="Helical" evidence="8">
    <location>
        <begin position="36"/>
        <end position="57"/>
    </location>
</feature>
<feature type="transmembrane region" description="Helical" evidence="8">
    <location>
        <begin position="9"/>
        <end position="30"/>
    </location>
</feature>
<name>A0ABZ0UT78_9RICK</name>
<feature type="transmembrane region" description="Helical" evidence="8">
    <location>
        <begin position="143"/>
        <end position="164"/>
    </location>
</feature>
<feature type="transmembrane region" description="Helical" evidence="8">
    <location>
        <begin position="214"/>
        <end position="237"/>
    </location>
</feature>
<evidence type="ECO:0000256" key="4">
    <source>
        <dbReference type="ARBA" id="ARBA00022692"/>
    </source>
</evidence>
<dbReference type="Pfam" id="PF00375">
    <property type="entry name" value="SDF"/>
    <property type="match status" value="1"/>
</dbReference>
<dbReference type="InterPro" id="IPR018107">
    <property type="entry name" value="Na-dicarboxylate_symporter_CS"/>
</dbReference>
<evidence type="ECO:0000256" key="3">
    <source>
        <dbReference type="ARBA" id="ARBA00022475"/>
    </source>
</evidence>
<dbReference type="Gene3D" id="1.10.3860.10">
    <property type="entry name" value="Sodium:dicarboxylate symporter"/>
    <property type="match status" value="1"/>
</dbReference>
<feature type="transmembrane region" description="Helical" evidence="8">
    <location>
        <begin position="285"/>
        <end position="310"/>
    </location>
</feature>
<keyword evidence="5" id="KW-0769">Symport</keyword>
<feature type="transmembrane region" description="Helical" evidence="8">
    <location>
        <begin position="176"/>
        <end position="199"/>
    </location>
</feature>
<evidence type="ECO:0000256" key="5">
    <source>
        <dbReference type="ARBA" id="ARBA00022847"/>
    </source>
</evidence>
<evidence type="ECO:0000256" key="8">
    <source>
        <dbReference type="SAM" id="Phobius"/>
    </source>
</evidence>
<feature type="transmembrane region" description="Helical" evidence="8">
    <location>
        <begin position="69"/>
        <end position="95"/>
    </location>
</feature>
<dbReference type="RefSeq" id="WP_323738384.1">
    <property type="nucleotide sequence ID" value="NZ_CP112932.1"/>
</dbReference>
<keyword evidence="10" id="KW-1185">Reference proteome</keyword>
<dbReference type="PROSITE" id="PS00713">
    <property type="entry name" value="NA_DICARBOXYL_SYMP_1"/>
    <property type="match status" value="1"/>
</dbReference>
<dbReference type="SUPFAM" id="SSF118215">
    <property type="entry name" value="Proton glutamate symport protein"/>
    <property type="match status" value="1"/>
</dbReference>
<dbReference type="PRINTS" id="PR00173">
    <property type="entry name" value="EDTRNSPORT"/>
</dbReference>
<dbReference type="PANTHER" id="PTHR42865:SF7">
    <property type="entry name" value="PROTON_GLUTAMATE-ASPARTATE SYMPORTER"/>
    <property type="match status" value="1"/>
</dbReference>
<reference evidence="9 10" key="1">
    <citation type="submission" date="2022-10" db="EMBL/GenBank/DDBJ databases">
        <title>Host association and intracellularity evolved multiple times independently in the Rickettsiales.</title>
        <authorList>
            <person name="Castelli M."/>
            <person name="Nardi T."/>
            <person name="Gammuto L."/>
            <person name="Bellinzona G."/>
            <person name="Sabaneyeva E."/>
            <person name="Potekhin A."/>
            <person name="Serra V."/>
            <person name="Petroni G."/>
            <person name="Sassera D."/>
        </authorList>
    </citation>
    <scope>NUCLEOTIDE SEQUENCE [LARGE SCALE GENOMIC DNA]</scope>
    <source>
        <strain evidence="9 10">Kr 154-4</strain>
    </source>
</reference>
<proteinExistence type="predicted"/>
<evidence type="ECO:0000256" key="6">
    <source>
        <dbReference type="ARBA" id="ARBA00022989"/>
    </source>
</evidence>
<dbReference type="InterPro" id="IPR036458">
    <property type="entry name" value="Na:dicarbo_symporter_sf"/>
</dbReference>
<gene>
    <name evidence="9" type="ORF">Trichorick_00169</name>
</gene>
<sequence>MTLKLWHKVILGMIVGIVFGLIAPGYVSYVKPMGDIFLRMISMVIAPLIFFSLISGITSMSDSSSLGRIGMKAVVAFLSTTFFAVLFGITVALVIKPGDGVHIDFGGVVGNAEAKPFNMLEMFVNMVPNNVIKSFAEGSTLQIVFFAIFTGFTMNIMGANAGVVKVKDLCHSICKIVLKMISCIMLLSPYGAFALTAWVVGTQGIGVMISLSKLVMAVSMAMVCQYLIFGVLIYVCCRISPLPFYKKSLEYQAIAFSTSSSKATLPTTMQVCRERMGVSESSTSFVLPLGASINMDGFAINLGLCTIFFAQMMGVALAPHDYVVIVITATLGSIGGAGIPGASLIMLPMVLSSVNLPIEGVAILAGIDRILDMLRTTINITGDATITLIVDHSEGTLDKQKYFS</sequence>
<keyword evidence="3" id="KW-1003">Cell membrane</keyword>
<organism evidence="9 10">
    <name type="scientific">Candidatus Trichorickettsia mobilis</name>
    <dbReference type="NCBI Taxonomy" id="1346319"/>
    <lineage>
        <taxon>Bacteria</taxon>
        <taxon>Pseudomonadati</taxon>
        <taxon>Pseudomonadota</taxon>
        <taxon>Alphaproteobacteria</taxon>
        <taxon>Rickettsiales</taxon>
        <taxon>Rickettsiaceae</taxon>
        <taxon>Rickettsieae</taxon>
        <taxon>Candidatus Trichorickettsia</taxon>
    </lineage>
</organism>
<keyword evidence="7 8" id="KW-0472">Membrane</keyword>
<feature type="transmembrane region" description="Helical" evidence="8">
    <location>
        <begin position="322"/>
        <end position="347"/>
    </location>
</feature>
<dbReference type="EMBL" id="CP112932">
    <property type="protein sequence ID" value="WPY00297.1"/>
    <property type="molecule type" value="Genomic_DNA"/>
</dbReference>
<dbReference type="Proteomes" id="UP001326613">
    <property type="component" value="Chromosome"/>
</dbReference>
<evidence type="ECO:0000313" key="9">
    <source>
        <dbReference type="EMBL" id="WPY00297.1"/>
    </source>
</evidence>
<keyword evidence="6 8" id="KW-1133">Transmembrane helix</keyword>
<protein>
    <submittedName>
        <fullName evidence="9">Dicarboxylate/amino acid:cation symporter</fullName>
    </submittedName>
</protein>
<accession>A0ABZ0UT78</accession>
<evidence type="ECO:0000256" key="7">
    <source>
        <dbReference type="ARBA" id="ARBA00023136"/>
    </source>
</evidence>
<comment type="subcellular location">
    <subcellularLocation>
        <location evidence="1">Cell membrane</location>
        <topology evidence="1">Multi-pass membrane protein</topology>
    </subcellularLocation>
</comment>
<evidence type="ECO:0000256" key="1">
    <source>
        <dbReference type="ARBA" id="ARBA00004651"/>
    </source>
</evidence>
<dbReference type="InterPro" id="IPR001991">
    <property type="entry name" value="Na-dicarboxylate_symporter"/>
</dbReference>
<keyword evidence="2" id="KW-0813">Transport</keyword>